<sequence length="177" mass="19785">MKNQTADGNWTPHTKEELDKEMNRQKQLAEREKEAVEELKKIHSNVTSGGLRKQVSADEDSSKTKDFVSKPSLPPHVEKNRSGDEDPNITAERNLAEHASVVKSGLFKEERKKQKSTSSNTSTTYADASTGETQGLEKNLSENLAQDRAATSREAGKYSSRKTLWRFLCCAVVEESK</sequence>
<dbReference type="Proteomes" id="UP000030680">
    <property type="component" value="Unassembled WGS sequence"/>
</dbReference>
<dbReference type="RefSeq" id="XP_005705849.1">
    <property type="nucleotide sequence ID" value="XM_005705792.1"/>
</dbReference>
<evidence type="ECO:0000313" key="3">
    <source>
        <dbReference type="Proteomes" id="UP000030680"/>
    </source>
</evidence>
<reference evidence="3" key="1">
    <citation type="journal article" date="2013" name="Science">
        <title>Gene transfer from bacteria and archaea facilitated evolution of an extremophilic eukaryote.</title>
        <authorList>
            <person name="Schonknecht G."/>
            <person name="Chen W.H."/>
            <person name="Ternes C.M."/>
            <person name="Barbier G.G."/>
            <person name="Shrestha R.P."/>
            <person name="Stanke M."/>
            <person name="Brautigam A."/>
            <person name="Baker B.J."/>
            <person name="Banfield J.F."/>
            <person name="Garavito R.M."/>
            <person name="Carr K."/>
            <person name="Wilkerson C."/>
            <person name="Rensing S.A."/>
            <person name="Gagneul D."/>
            <person name="Dickenson N.E."/>
            <person name="Oesterhelt C."/>
            <person name="Lercher M.J."/>
            <person name="Weber A.P."/>
        </authorList>
    </citation>
    <scope>NUCLEOTIDE SEQUENCE [LARGE SCALE GENOMIC DNA]</scope>
    <source>
        <strain evidence="3">074W</strain>
    </source>
</reference>
<dbReference type="AlphaFoldDB" id="M2Y0H4"/>
<feature type="compositionally biased region" description="Polar residues" evidence="1">
    <location>
        <begin position="1"/>
        <end position="12"/>
    </location>
</feature>
<dbReference type="Gramene" id="EME29329">
    <property type="protein sequence ID" value="EME29329"/>
    <property type="gene ID" value="Gasu_33340"/>
</dbReference>
<keyword evidence="3" id="KW-1185">Reference proteome</keyword>
<feature type="compositionally biased region" description="Low complexity" evidence="1">
    <location>
        <begin position="116"/>
        <end position="130"/>
    </location>
</feature>
<feature type="region of interest" description="Disordered" evidence="1">
    <location>
        <begin position="1"/>
        <end position="159"/>
    </location>
</feature>
<dbReference type="EMBL" id="KB454510">
    <property type="protein sequence ID" value="EME29328.1"/>
    <property type="molecule type" value="Genomic_DNA"/>
</dbReference>
<dbReference type="EMBL" id="KB454510">
    <property type="protein sequence ID" value="EME29329.1"/>
    <property type="molecule type" value="Genomic_DNA"/>
</dbReference>
<reference evidence="2" key="2">
    <citation type="journal article" date="2013" name="Science">
        <title>Gene Transfer from Bacteria and Archaea Facilitated Evolution of an Extremophilic Eukaryote.</title>
        <authorList>
            <person name="Schoenknecht G."/>
            <person name="Chen W.-H."/>
            <person name="Ternes C.M."/>
            <person name="Barbier G.G."/>
            <person name="Shrestha R.P."/>
            <person name="Stanke M."/>
            <person name="Brautigam A."/>
            <person name="Baker B.J."/>
            <person name="Banfield J.F."/>
            <person name="Garavito R.M."/>
            <person name="Carr K."/>
            <person name="Wilkerson C."/>
            <person name="Rensing S.A."/>
            <person name="Gagneul D."/>
            <person name="Dickenson N.E."/>
            <person name="Oesterhelt C."/>
            <person name="Lercher M.J."/>
            <person name="Weber A.P.M."/>
        </authorList>
    </citation>
    <scope>NUCLEOTIDE SEQUENCE</scope>
    <source>
        <strain evidence="2">074W</strain>
    </source>
</reference>
<accession>M2Y0H4</accession>
<dbReference type="KEGG" id="gsl:Gasu_33340"/>
<name>M2Y0H4_GALSU</name>
<protein>
    <submittedName>
        <fullName evidence="2">Uncharacterized protein</fullName>
    </submittedName>
</protein>
<dbReference type="RefSeq" id="XP_005705848.1">
    <property type="nucleotide sequence ID" value="XM_005705791.1"/>
</dbReference>
<dbReference type="OrthoDB" id="10414462at2759"/>
<dbReference type="Gramene" id="EME29328">
    <property type="protein sequence ID" value="EME29328"/>
    <property type="gene ID" value="Gasu_33340"/>
</dbReference>
<organism evidence="2 3">
    <name type="scientific">Galdieria sulphuraria</name>
    <name type="common">Red alga</name>
    <dbReference type="NCBI Taxonomy" id="130081"/>
    <lineage>
        <taxon>Eukaryota</taxon>
        <taxon>Rhodophyta</taxon>
        <taxon>Bangiophyceae</taxon>
        <taxon>Galdieriales</taxon>
        <taxon>Galdieriaceae</taxon>
        <taxon>Galdieria</taxon>
    </lineage>
</organism>
<proteinExistence type="predicted"/>
<gene>
    <name evidence="2" type="ORF">Gasu_33340</name>
</gene>
<dbReference type="GeneID" id="17088134"/>
<evidence type="ECO:0000313" key="2">
    <source>
        <dbReference type="EMBL" id="EME29329.1"/>
    </source>
</evidence>
<evidence type="ECO:0000256" key="1">
    <source>
        <dbReference type="SAM" id="MobiDB-lite"/>
    </source>
</evidence>
<feature type="compositionally biased region" description="Basic and acidic residues" evidence="1">
    <location>
        <begin position="13"/>
        <end position="41"/>
    </location>
</feature>